<evidence type="ECO:0000256" key="5">
    <source>
        <dbReference type="ARBA" id="ARBA00023054"/>
    </source>
</evidence>
<evidence type="ECO:0000259" key="9">
    <source>
        <dbReference type="PROSITE" id="PS50067"/>
    </source>
</evidence>
<dbReference type="VEuPathDB" id="TriTrypDB:C3747_84g97"/>
<dbReference type="PANTHER" id="PTHR47969">
    <property type="entry name" value="CHROMOSOME-ASSOCIATED KINESIN KIF4A-RELATED"/>
    <property type="match status" value="1"/>
</dbReference>
<keyword evidence="3 6" id="KW-0547">Nucleotide-binding</keyword>
<gene>
    <name evidence="10" type="ORF">C3747_84g97</name>
</gene>
<name>A0A2V2WK11_TRYCR</name>
<protein>
    <recommendedName>
        <fullName evidence="7">Kinesin-like protein</fullName>
    </recommendedName>
</protein>
<dbReference type="Gene3D" id="3.40.850.10">
    <property type="entry name" value="Kinesin motor domain"/>
    <property type="match status" value="1"/>
</dbReference>
<keyword evidence="6 7" id="KW-0505">Motor protein</keyword>
<feature type="region of interest" description="Disordered" evidence="8">
    <location>
        <begin position="412"/>
        <end position="454"/>
    </location>
</feature>
<dbReference type="VEuPathDB" id="TriTrypDB:TCSYLVIO_001878"/>
<dbReference type="InterPro" id="IPR036961">
    <property type="entry name" value="Kinesin_motor_dom_sf"/>
</dbReference>
<dbReference type="VEuPathDB" id="TriTrypDB:C4B63_163g18"/>
<dbReference type="InterPro" id="IPR027417">
    <property type="entry name" value="P-loop_NTPase"/>
</dbReference>
<accession>A0A2V2WK11</accession>
<evidence type="ECO:0000256" key="1">
    <source>
        <dbReference type="ARBA" id="ARBA00004496"/>
    </source>
</evidence>
<dbReference type="GO" id="GO:0005524">
    <property type="term" value="F:ATP binding"/>
    <property type="evidence" value="ECO:0007669"/>
    <property type="project" value="UniProtKB-UniRule"/>
</dbReference>
<dbReference type="VEuPathDB" id="TriTrypDB:TcCLB.507559.50"/>
<evidence type="ECO:0000256" key="4">
    <source>
        <dbReference type="ARBA" id="ARBA00022840"/>
    </source>
</evidence>
<dbReference type="VEuPathDB" id="TriTrypDB:ECC02_010275"/>
<dbReference type="VEuPathDB" id="TriTrypDB:Tc_MARK_689"/>
<dbReference type="VEuPathDB" id="TriTrypDB:TcG_08841"/>
<dbReference type="EMBL" id="PRFC01000084">
    <property type="protein sequence ID" value="PWV08958.1"/>
    <property type="molecule type" value="Genomic_DNA"/>
</dbReference>
<keyword evidence="7" id="KW-0493">Microtubule</keyword>
<dbReference type="VEuPathDB" id="TriTrypDB:TcCLB.510303.80"/>
<dbReference type="PRINTS" id="PR00380">
    <property type="entry name" value="KINESINHEAVY"/>
</dbReference>
<evidence type="ECO:0000256" key="7">
    <source>
        <dbReference type="RuleBase" id="RU000394"/>
    </source>
</evidence>
<evidence type="ECO:0000256" key="3">
    <source>
        <dbReference type="ARBA" id="ARBA00022741"/>
    </source>
</evidence>
<dbReference type="VEuPathDB" id="TriTrypDB:BCY84_16414"/>
<comment type="subcellular location">
    <subcellularLocation>
        <location evidence="1">Cytoplasm</location>
    </subcellularLocation>
</comment>
<dbReference type="PANTHER" id="PTHR47969:SF15">
    <property type="entry name" value="CHROMOSOME-ASSOCIATED KINESIN KIF4A-RELATED"/>
    <property type="match status" value="1"/>
</dbReference>
<dbReference type="GO" id="GO:0007018">
    <property type="term" value="P:microtubule-based movement"/>
    <property type="evidence" value="ECO:0007669"/>
    <property type="project" value="InterPro"/>
</dbReference>
<dbReference type="InterPro" id="IPR019821">
    <property type="entry name" value="Kinesin_motor_CS"/>
</dbReference>
<dbReference type="VEuPathDB" id="TriTrypDB:TcCL_ESM09217"/>
<dbReference type="InterPro" id="IPR027640">
    <property type="entry name" value="Kinesin-like_fam"/>
</dbReference>
<sequence length="610" mass="67659">MTEKVRVAARIRPLPTAGSVLAVAPLDERRVCVSNRRVYHVDRVYGRHDSTELIFFESVVALVDRFLAGYNATVLAYGQTGTGKTYTMDGLTPLVVRYIVENMSNSTSKLSFQCIEVYGETLRDLLTDDPVGSTKHLQLHESDGSGSGGGGGGVVVVGAARVKARSIAEVQDIINHGARMRTTGATNMSEHSSRSHSIFTIFNHERQSKLNLVDLAGSERNKKTQNVGQRFRESIAINGGLLALGNVIRALSRNHFQSPESPRHVPYRSSKLTRLLRDSLGGNSTTLLIACVASDASNSDETTRTLQYAAFAMHILNEPLPQFDDQAAAAEVVRNADAGHDQESLARKNADDISSEAAAEVGRLRQRVAGLEEQVQRCRDELKNDEAVFAQQIKDMRLLLEENESLRRRVAFLEGRPTATPRSTPDMRQANWQKQQKHQEQQQQQQQWNSVPIPPNVNYVQDTLQLYGIIPRQNDQSFFSHPSSQPRPAVWGEERAVQNHERHPPSDSLKRPIIAARWGGAAAAVNAAGECTHVNKIEGGWGDGGQQLTAREEQLGLLAKEALYYQNSNSELRRRLRTVLAMYEAQQHEAAMLRLEVKQIHDLLDGPPHS</sequence>
<dbReference type="Proteomes" id="UP000246078">
    <property type="component" value="Unassembled WGS sequence"/>
</dbReference>
<keyword evidence="4 6" id="KW-0067">ATP-binding</keyword>
<dbReference type="AlphaFoldDB" id="A0A2V2WK11"/>
<dbReference type="GO" id="GO:0005874">
    <property type="term" value="C:microtubule"/>
    <property type="evidence" value="ECO:0007669"/>
    <property type="project" value="UniProtKB-KW"/>
</dbReference>
<dbReference type="OMA" id="QCVEVYG"/>
<dbReference type="Pfam" id="PF00225">
    <property type="entry name" value="Kinesin"/>
    <property type="match status" value="1"/>
</dbReference>
<feature type="domain" description="Kinesin motor" evidence="9">
    <location>
        <begin position="4"/>
        <end position="315"/>
    </location>
</feature>
<dbReference type="VEuPathDB" id="TriTrypDB:TCDM_01913"/>
<dbReference type="GO" id="GO:0008017">
    <property type="term" value="F:microtubule binding"/>
    <property type="evidence" value="ECO:0007669"/>
    <property type="project" value="InterPro"/>
</dbReference>
<dbReference type="SMART" id="SM00129">
    <property type="entry name" value="KISc"/>
    <property type="match status" value="1"/>
</dbReference>
<dbReference type="PROSITE" id="PS00411">
    <property type="entry name" value="KINESIN_MOTOR_1"/>
    <property type="match status" value="1"/>
</dbReference>
<dbReference type="SUPFAM" id="SSF52540">
    <property type="entry name" value="P-loop containing nucleoside triphosphate hydrolases"/>
    <property type="match status" value="1"/>
</dbReference>
<comment type="caution">
    <text evidence="10">The sequence shown here is derived from an EMBL/GenBank/DDBJ whole genome shotgun (WGS) entry which is preliminary data.</text>
</comment>
<dbReference type="GO" id="GO:0003777">
    <property type="term" value="F:microtubule motor activity"/>
    <property type="evidence" value="ECO:0007669"/>
    <property type="project" value="InterPro"/>
</dbReference>
<reference evidence="10 11" key="1">
    <citation type="journal article" date="2018" name="Microb. Genom.">
        <title>Expanding an expanded genome: long-read sequencing of Trypanosoma cruzi.</title>
        <authorList>
            <person name="Berna L."/>
            <person name="Rodriguez M."/>
            <person name="Chiribao M.L."/>
            <person name="Parodi-Talice A."/>
            <person name="Pita S."/>
            <person name="Rijo G."/>
            <person name="Alvarez-Valin F."/>
            <person name="Robello C."/>
        </authorList>
    </citation>
    <scope>NUCLEOTIDE SEQUENCE [LARGE SCALE GENOMIC DNA]</scope>
    <source>
        <strain evidence="10 11">TCC</strain>
    </source>
</reference>
<proteinExistence type="inferred from homology"/>
<evidence type="ECO:0000256" key="2">
    <source>
        <dbReference type="ARBA" id="ARBA00022490"/>
    </source>
</evidence>
<comment type="similarity">
    <text evidence="6 7">Belongs to the TRAFAC class myosin-kinesin ATPase superfamily. Kinesin family.</text>
</comment>
<dbReference type="VEuPathDB" id="TriTrypDB:TcYC6_0045590"/>
<dbReference type="GO" id="GO:0007052">
    <property type="term" value="P:mitotic spindle organization"/>
    <property type="evidence" value="ECO:0007669"/>
    <property type="project" value="TreeGrafter"/>
</dbReference>
<dbReference type="InterPro" id="IPR001752">
    <property type="entry name" value="Kinesin_motor_dom"/>
</dbReference>
<evidence type="ECO:0000313" key="11">
    <source>
        <dbReference type="Proteomes" id="UP000246078"/>
    </source>
</evidence>
<organism evidence="10 11">
    <name type="scientific">Trypanosoma cruzi</name>
    <dbReference type="NCBI Taxonomy" id="5693"/>
    <lineage>
        <taxon>Eukaryota</taxon>
        <taxon>Discoba</taxon>
        <taxon>Euglenozoa</taxon>
        <taxon>Kinetoplastea</taxon>
        <taxon>Metakinetoplastina</taxon>
        <taxon>Trypanosomatida</taxon>
        <taxon>Trypanosomatidae</taxon>
        <taxon>Trypanosoma</taxon>
        <taxon>Schizotrypanum</taxon>
    </lineage>
</organism>
<dbReference type="GO" id="GO:0005737">
    <property type="term" value="C:cytoplasm"/>
    <property type="evidence" value="ECO:0007669"/>
    <property type="project" value="UniProtKB-SubCell"/>
</dbReference>
<feature type="binding site" evidence="6">
    <location>
        <begin position="78"/>
        <end position="85"/>
    </location>
    <ligand>
        <name>ATP</name>
        <dbReference type="ChEBI" id="CHEBI:30616"/>
    </ligand>
</feature>
<evidence type="ECO:0000256" key="8">
    <source>
        <dbReference type="SAM" id="MobiDB-lite"/>
    </source>
</evidence>
<keyword evidence="2" id="KW-0963">Cytoplasm</keyword>
<keyword evidence="5" id="KW-0175">Coiled coil</keyword>
<dbReference type="GO" id="GO:0051231">
    <property type="term" value="P:spindle elongation"/>
    <property type="evidence" value="ECO:0007669"/>
    <property type="project" value="TreeGrafter"/>
</dbReference>
<dbReference type="GO" id="GO:0005875">
    <property type="term" value="C:microtubule associated complex"/>
    <property type="evidence" value="ECO:0007669"/>
    <property type="project" value="TreeGrafter"/>
</dbReference>
<dbReference type="VEuPathDB" id="TriTrypDB:TcBrA4_0087750"/>
<dbReference type="PROSITE" id="PS50067">
    <property type="entry name" value="KINESIN_MOTOR_2"/>
    <property type="match status" value="1"/>
</dbReference>
<dbReference type="SMR" id="A0A2V2WK11"/>
<evidence type="ECO:0000313" key="10">
    <source>
        <dbReference type="EMBL" id="PWV08958.1"/>
    </source>
</evidence>
<dbReference type="OrthoDB" id="3176171at2759"/>
<evidence type="ECO:0000256" key="6">
    <source>
        <dbReference type="PROSITE-ProRule" id="PRU00283"/>
    </source>
</evidence>